<evidence type="ECO:0000256" key="1">
    <source>
        <dbReference type="ARBA" id="ARBA00004651"/>
    </source>
</evidence>
<dbReference type="Proteomes" id="UP000503088">
    <property type="component" value="Chromosome"/>
</dbReference>
<feature type="transmembrane region" description="Helical" evidence="8">
    <location>
        <begin position="281"/>
        <end position="301"/>
    </location>
</feature>
<keyword evidence="7 8" id="KW-0472">Membrane</keyword>
<evidence type="ECO:0000313" key="10">
    <source>
        <dbReference type="Proteomes" id="UP000503088"/>
    </source>
</evidence>
<evidence type="ECO:0000256" key="7">
    <source>
        <dbReference type="ARBA" id="ARBA00023136"/>
    </source>
</evidence>
<feature type="transmembrane region" description="Helical" evidence="8">
    <location>
        <begin position="217"/>
        <end position="239"/>
    </location>
</feature>
<evidence type="ECO:0000313" key="9">
    <source>
        <dbReference type="EMBL" id="QKG85346.1"/>
    </source>
</evidence>
<evidence type="ECO:0000256" key="5">
    <source>
        <dbReference type="ARBA" id="ARBA00022692"/>
    </source>
</evidence>
<feature type="transmembrane region" description="Helical" evidence="8">
    <location>
        <begin position="6"/>
        <end position="23"/>
    </location>
</feature>
<gene>
    <name evidence="9" type="ORF">GXN76_13250</name>
</gene>
<feature type="transmembrane region" description="Helical" evidence="8">
    <location>
        <begin position="66"/>
        <end position="90"/>
    </location>
</feature>
<organism evidence="9 10">
    <name type="scientific">Kroppenstedtia pulmonis</name>
    <dbReference type="NCBI Taxonomy" id="1380685"/>
    <lineage>
        <taxon>Bacteria</taxon>
        <taxon>Bacillati</taxon>
        <taxon>Bacillota</taxon>
        <taxon>Bacilli</taxon>
        <taxon>Bacillales</taxon>
        <taxon>Thermoactinomycetaceae</taxon>
        <taxon>Kroppenstedtia</taxon>
    </lineage>
</organism>
<evidence type="ECO:0000256" key="2">
    <source>
        <dbReference type="ARBA" id="ARBA00009773"/>
    </source>
</evidence>
<keyword evidence="3" id="KW-0813">Transport</keyword>
<evidence type="ECO:0000256" key="4">
    <source>
        <dbReference type="ARBA" id="ARBA00022475"/>
    </source>
</evidence>
<dbReference type="RefSeq" id="WP_173223919.1">
    <property type="nucleotide sequence ID" value="NZ_CP048104.1"/>
</dbReference>
<feature type="transmembrane region" description="Helical" evidence="8">
    <location>
        <begin position="246"/>
        <end position="275"/>
    </location>
</feature>
<keyword evidence="5 8" id="KW-0812">Transmembrane</keyword>
<evidence type="ECO:0000256" key="8">
    <source>
        <dbReference type="SAM" id="Phobius"/>
    </source>
</evidence>
<keyword evidence="6 8" id="KW-1133">Transmembrane helix</keyword>
<protein>
    <submittedName>
        <fullName evidence="9">AI-2E family transporter</fullName>
    </submittedName>
</protein>
<comment type="similarity">
    <text evidence="2">Belongs to the autoinducer-2 exporter (AI-2E) (TC 2.A.86) family.</text>
</comment>
<feature type="transmembrane region" description="Helical" evidence="8">
    <location>
        <begin position="35"/>
        <end position="54"/>
    </location>
</feature>
<evidence type="ECO:0000256" key="6">
    <source>
        <dbReference type="ARBA" id="ARBA00022989"/>
    </source>
</evidence>
<dbReference type="PANTHER" id="PTHR21716:SF53">
    <property type="entry name" value="PERMEASE PERM-RELATED"/>
    <property type="match status" value="1"/>
</dbReference>
<dbReference type="GO" id="GO:0055085">
    <property type="term" value="P:transmembrane transport"/>
    <property type="evidence" value="ECO:0007669"/>
    <property type="project" value="TreeGrafter"/>
</dbReference>
<reference evidence="9 10" key="1">
    <citation type="submission" date="2020-01" db="EMBL/GenBank/DDBJ databases">
        <authorList>
            <person name="Gulvik C.A."/>
            <person name="Batra D.G."/>
        </authorList>
    </citation>
    <scope>NUCLEOTIDE SEQUENCE [LARGE SCALE GENOMIC DNA]</scope>
    <source>
        <strain evidence="9 10">W9323</strain>
    </source>
</reference>
<dbReference type="AlphaFoldDB" id="A0A7D4B3H0"/>
<keyword evidence="4" id="KW-1003">Cell membrane</keyword>
<dbReference type="EMBL" id="CP048104">
    <property type="protein sequence ID" value="QKG85346.1"/>
    <property type="molecule type" value="Genomic_DNA"/>
</dbReference>
<dbReference type="InterPro" id="IPR002549">
    <property type="entry name" value="AI-2E-like"/>
</dbReference>
<keyword evidence="10" id="KW-1185">Reference proteome</keyword>
<evidence type="ECO:0000256" key="3">
    <source>
        <dbReference type="ARBA" id="ARBA00022448"/>
    </source>
</evidence>
<proteinExistence type="inferred from homology"/>
<comment type="subcellular location">
    <subcellularLocation>
        <location evidence="1">Cell membrane</location>
        <topology evidence="1">Multi-pass membrane protein</topology>
    </subcellularLocation>
</comment>
<dbReference type="GO" id="GO:0005886">
    <property type="term" value="C:plasma membrane"/>
    <property type="evidence" value="ECO:0007669"/>
    <property type="project" value="UniProtKB-SubCell"/>
</dbReference>
<dbReference type="PANTHER" id="PTHR21716">
    <property type="entry name" value="TRANSMEMBRANE PROTEIN"/>
    <property type="match status" value="1"/>
</dbReference>
<accession>A0A7D4B3H0</accession>
<sequence length="372" mass="41658">MPQSKYFQIGYGIILAFLIIYLGSKVAFIFRPLVVFVQTLFFPFLLSGVLYYLFRPVVNAFENKGIPRVISIFVIYLLFVGLITLLIILVGPMLQKQFNNLIGNLPTYIGDLQTALNKWQENPWLKDLLDPHNMEEFTSTVTQYISDSFSSIVTNIANFFGIVTSIVLVFISVPFILFYMLKEGEKAPHQVLKLFPYTQRNQGRKILADMDRAISSYIQGQVIISACVGVLVYIGYLIIGLEYSLLLAFVAMFTNVIPFVGPFIGTIPAVIVAFIDDSPMMVVYTLIVVVVAQQIESNLISPQVMGRNLNIHPLTIILLLLVAGNLAGFFGLLLAVPTYAVLKVVASHTYRLIKLRNWRNGTAKNDKEPSAP</sequence>
<dbReference type="Pfam" id="PF01594">
    <property type="entry name" value="AI-2E_transport"/>
    <property type="match status" value="1"/>
</dbReference>
<feature type="transmembrane region" description="Helical" evidence="8">
    <location>
        <begin position="313"/>
        <end position="336"/>
    </location>
</feature>
<name>A0A7D4B3H0_9BACL</name>
<feature type="transmembrane region" description="Helical" evidence="8">
    <location>
        <begin position="159"/>
        <end position="181"/>
    </location>
</feature>
<dbReference type="KEGG" id="kpul:GXN76_13250"/>